<dbReference type="GO" id="GO:0016491">
    <property type="term" value="F:oxidoreductase activity"/>
    <property type="evidence" value="ECO:0007669"/>
    <property type="project" value="UniProtKB-KW"/>
</dbReference>
<dbReference type="SUPFAM" id="SSF51735">
    <property type="entry name" value="NAD(P)-binding Rossmann-fold domains"/>
    <property type="match status" value="1"/>
</dbReference>
<keyword evidence="2" id="KW-0560">Oxidoreductase</keyword>
<gene>
    <name evidence="4" type="ORF">SAMN05661093_09342</name>
</gene>
<evidence type="ECO:0000313" key="5">
    <source>
        <dbReference type="Proteomes" id="UP000192674"/>
    </source>
</evidence>
<comment type="similarity">
    <text evidence="1 3">Belongs to the short-chain dehydrogenases/reductases (SDR) family.</text>
</comment>
<dbReference type="Gene3D" id="3.40.50.720">
    <property type="entry name" value="NAD(P)-binding Rossmann-like Domain"/>
    <property type="match status" value="1"/>
</dbReference>
<keyword evidence="5" id="KW-1185">Reference proteome</keyword>
<dbReference type="InterPro" id="IPR051911">
    <property type="entry name" value="SDR_oxidoreductase"/>
</dbReference>
<dbReference type="InterPro" id="IPR002347">
    <property type="entry name" value="SDR_fam"/>
</dbReference>
<dbReference type="PRINTS" id="PR00080">
    <property type="entry name" value="SDRFAMILY"/>
</dbReference>
<proteinExistence type="inferred from homology"/>
<evidence type="ECO:0000256" key="1">
    <source>
        <dbReference type="ARBA" id="ARBA00006484"/>
    </source>
</evidence>
<dbReference type="EMBL" id="FWXV01000012">
    <property type="protein sequence ID" value="SMD25763.1"/>
    <property type="molecule type" value="Genomic_DNA"/>
</dbReference>
<protein>
    <submittedName>
        <fullName evidence="4">NADP-dependent 3-hydroxy acid dehydrogenase YdfG</fullName>
    </submittedName>
</protein>
<sequence length="289" mass="31304">MSKVIVVTGTASGMGKATVDKFAAEGWNVVATVRKEADLTVHEGNPRVKTLLLDVDDEQAAPAFAQQALGQFGRVDALVNNAGYYQMGPIESTSLDQIHRQFQTNVFGLIAVTKAFLPHFRRQRSGVIVNISSLTAEQGYPYSAAYAASKAAVATFSEGLSMEMAEFGVVVRAIIPGQHATRIFTKIDVASGIDEEYQPGIESFFAATPLTGSLPHVTADVIYQAVVDPQTTRVRYYSGPDSTAIPEAKRILGPQQYWEEFRQAAVGRPSALFRTLVPVPGPEPLEREV</sequence>
<dbReference type="InterPro" id="IPR036291">
    <property type="entry name" value="NAD(P)-bd_dom_sf"/>
</dbReference>
<dbReference type="AlphaFoldDB" id="A0A1Y5Y4M5"/>
<dbReference type="Proteomes" id="UP000192674">
    <property type="component" value="Unassembled WGS sequence"/>
</dbReference>
<dbReference type="PANTHER" id="PTHR43976">
    <property type="entry name" value="SHORT CHAIN DEHYDROGENASE"/>
    <property type="match status" value="1"/>
</dbReference>
<dbReference type="PRINTS" id="PR00081">
    <property type="entry name" value="GDHRDH"/>
</dbReference>
<organism evidence="4 5">
    <name type="scientific">Kibdelosporangium aridum</name>
    <dbReference type="NCBI Taxonomy" id="2030"/>
    <lineage>
        <taxon>Bacteria</taxon>
        <taxon>Bacillati</taxon>
        <taxon>Actinomycetota</taxon>
        <taxon>Actinomycetes</taxon>
        <taxon>Pseudonocardiales</taxon>
        <taxon>Pseudonocardiaceae</taxon>
        <taxon>Kibdelosporangium</taxon>
    </lineage>
</organism>
<accession>A0A1Y5Y4M5</accession>
<dbReference type="OrthoDB" id="3178062at2"/>
<dbReference type="InterPro" id="IPR020904">
    <property type="entry name" value="Sc_DH/Rdtase_CS"/>
</dbReference>
<evidence type="ECO:0000256" key="2">
    <source>
        <dbReference type="ARBA" id="ARBA00023002"/>
    </source>
</evidence>
<evidence type="ECO:0000256" key="3">
    <source>
        <dbReference type="RuleBase" id="RU000363"/>
    </source>
</evidence>
<evidence type="ECO:0000313" key="4">
    <source>
        <dbReference type="EMBL" id="SMD25763.1"/>
    </source>
</evidence>
<dbReference type="PROSITE" id="PS00061">
    <property type="entry name" value="ADH_SHORT"/>
    <property type="match status" value="1"/>
</dbReference>
<dbReference type="Pfam" id="PF00106">
    <property type="entry name" value="adh_short"/>
    <property type="match status" value="1"/>
</dbReference>
<dbReference type="PANTHER" id="PTHR43976:SF16">
    <property type="entry name" value="SHORT-CHAIN DEHYDROGENASE_REDUCTASE FAMILY PROTEIN"/>
    <property type="match status" value="1"/>
</dbReference>
<dbReference type="RefSeq" id="WP_084433616.1">
    <property type="nucleotide sequence ID" value="NZ_FWXV01000012.1"/>
</dbReference>
<reference evidence="4 5" key="1">
    <citation type="submission" date="2017-04" db="EMBL/GenBank/DDBJ databases">
        <authorList>
            <person name="Afonso C.L."/>
            <person name="Miller P.J."/>
            <person name="Scott M.A."/>
            <person name="Spackman E."/>
            <person name="Goraichik I."/>
            <person name="Dimitrov K.M."/>
            <person name="Suarez D.L."/>
            <person name="Swayne D.E."/>
        </authorList>
    </citation>
    <scope>NUCLEOTIDE SEQUENCE [LARGE SCALE GENOMIC DNA]</scope>
    <source>
        <strain evidence="4 5">DSM 43828</strain>
    </source>
</reference>
<name>A0A1Y5Y4M5_KIBAR</name>